<keyword evidence="2" id="KW-1185">Reference proteome</keyword>
<dbReference type="KEGG" id="kan:IMCC3317_06090"/>
<evidence type="ECO:0008006" key="3">
    <source>
        <dbReference type="Google" id="ProtNLM"/>
    </source>
</evidence>
<dbReference type="EMBL" id="CP019288">
    <property type="protein sequence ID" value="QHI35263.1"/>
    <property type="molecule type" value="Genomic_DNA"/>
</dbReference>
<reference evidence="1 2" key="1">
    <citation type="journal article" date="2013" name="Int. J. Syst. Evol. Microbiol.">
        <title>Kordia antarctica sp. nov., isolated from Antarctic seawater.</title>
        <authorList>
            <person name="Baek K."/>
            <person name="Choi A."/>
            <person name="Kang I."/>
            <person name="Lee K."/>
            <person name="Cho J.C."/>
        </authorList>
    </citation>
    <scope>NUCLEOTIDE SEQUENCE [LARGE SCALE GENOMIC DNA]</scope>
    <source>
        <strain evidence="1 2">IMCC3317</strain>
    </source>
</reference>
<protein>
    <recommendedName>
        <fullName evidence="3">Lipoprotein</fullName>
    </recommendedName>
</protein>
<dbReference type="Proteomes" id="UP000464657">
    <property type="component" value="Chromosome"/>
</dbReference>
<dbReference type="PROSITE" id="PS51257">
    <property type="entry name" value="PROKAR_LIPOPROTEIN"/>
    <property type="match status" value="1"/>
</dbReference>
<sequence length="311" mass="35081">MKKKMISFASLGLVCATFFLSCETKNQAEEEQLDLALEVPTKIISNTQAAKLFQNDQTTRLTRIGKEDTTFEDKAIHFELETLDTYINHLETIVVSKNIPITGLSFIFGTDANGKRTTFLMPSTRNATLDYQESFTIENGKFLTYKHINSSLKLQNSSQNDENLVLSTNGYLSFNEAVTLFNTYQTQYIQPFQAKVKKDYYTKAVWYSLEEIKGYIDYLKKKSTNHNLAITGIDVFFGVYNNDASLELKSNAQTVFLAASTQRQTIINVEGESLKGFAQNSFIAKESDENMDGSLTFNIGELSPPPPRGHH</sequence>
<dbReference type="OrthoDB" id="1414507at2"/>
<accession>A0A7L4ZF02</accession>
<evidence type="ECO:0000313" key="2">
    <source>
        <dbReference type="Proteomes" id="UP000464657"/>
    </source>
</evidence>
<proteinExistence type="predicted"/>
<dbReference type="AlphaFoldDB" id="A0A7L4ZF02"/>
<name>A0A7L4ZF02_9FLAO</name>
<gene>
    <name evidence="1" type="ORF">IMCC3317_06090</name>
</gene>
<evidence type="ECO:0000313" key="1">
    <source>
        <dbReference type="EMBL" id="QHI35263.1"/>
    </source>
</evidence>
<dbReference type="RefSeq" id="WP_160128016.1">
    <property type="nucleotide sequence ID" value="NZ_CP019288.1"/>
</dbReference>
<organism evidence="1 2">
    <name type="scientific">Kordia antarctica</name>
    <dbReference type="NCBI Taxonomy" id="1218801"/>
    <lineage>
        <taxon>Bacteria</taxon>
        <taxon>Pseudomonadati</taxon>
        <taxon>Bacteroidota</taxon>
        <taxon>Flavobacteriia</taxon>
        <taxon>Flavobacteriales</taxon>
        <taxon>Flavobacteriaceae</taxon>
        <taxon>Kordia</taxon>
    </lineage>
</organism>